<dbReference type="VEuPathDB" id="FungiDB:VP01_3828g1"/>
<reference evidence="1 2" key="1">
    <citation type="submission" date="2015-08" db="EMBL/GenBank/DDBJ databases">
        <title>Next Generation Sequencing and Analysis of the Genome of Puccinia sorghi L Schw, the Causal Agent of Maize Common Rust.</title>
        <authorList>
            <person name="Rochi L."/>
            <person name="Burguener G."/>
            <person name="Darino M."/>
            <person name="Turjanski A."/>
            <person name="Kreff E."/>
            <person name="Dieguez M.J."/>
            <person name="Sacco F."/>
        </authorList>
    </citation>
    <scope>NUCLEOTIDE SEQUENCE [LARGE SCALE GENOMIC DNA]</scope>
    <source>
        <strain evidence="1 2">RO10H11247</strain>
    </source>
</reference>
<accession>A0A0L6UV42</accession>
<dbReference type="Proteomes" id="UP000037035">
    <property type="component" value="Unassembled WGS sequence"/>
</dbReference>
<gene>
    <name evidence="1" type="ORF">VP01_3828g1</name>
</gene>
<sequence length="74" mass="8247">MSSDHLPPPVQLGGIREGVELIEYLHFAHVNPADLIVQWALDNLCITHYSAFQNFKATELKDAGKLEATIIKAF</sequence>
<evidence type="ECO:0000313" key="2">
    <source>
        <dbReference type="Proteomes" id="UP000037035"/>
    </source>
</evidence>
<organism evidence="1 2">
    <name type="scientific">Puccinia sorghi</name>
    <dbReference type="NCBI Taxonomy" id="27349"/>
    <lineage>
        <taxon>Eukaryota</taxon>
        <taxon>Fungi</taxon>
        <taxon>Dikarya</taxon>
        <taxon>Basidiomycota</taxon>
        <taxon>Pucciniomycotina</taxon>
        <taxon>Pucciniomycetes</taxon>
        <taxon>Pucciniales</taxon>
        <taxon>Pucciniaceae</taxon>
        <taxon>Puccinia</taxon>
    </lineage>
</organism>
<keyword evidence="2" id="KW-1185">Reference proteome</keyword>
<protein>
    <submittedName>
        <fullName evidence="1">Uncharacterized protein</fullName>
    </submittedName>
</protein>
<comment type="caution">
    <text evidence="1">The sequence shown here is derived from an EMBL/GenBank/DDBJ whole genome shotgun (WGS) entry which is preliminary data.</text>
</comment>
<dbReference type="AlphaFoldDB" id="A0A0L6UV42"/>
<proteinExistence type="predicted"/>
<name>A0A0L6UV42_9BASI</name>
<dbReference type="EMBL" id="LAVV01008866">
    <property type="protein sequence ID" value="KNZ51750.1"/>
    <property type="molecule type" value="Genomic_DNA"/>
</dbReference>
<evidence type="ECO:0000313" key="1">
    <source>
        <dbReference type="EMBL" id="KNZ51750.1"/>
    </source>
</evidence>